<sequence>MKKSIFTLVLTTIILLSGGLYTSAFSGNDHHENNKITVTDSTTSREEVSPYTWKLATKAVVAAGKYVVKQAFWDNYASSTKKDEHNYNANELEIIFDK</sequence>
<name>A0AAW7I9A3_9BACI</name>
<reference evidence="1" key="1">
    <citation type="submission" date="2023-06" db="EMBL/GenBank/DDBJ databases">
        <title>Comparative genomics of Bacillaceae isolates and their secondary metabolite potential.</title>
        <authorList>
            <person name="Song L."/>
            <person name="Nielsen L.J."/>
            <person name="Mohite O."/>
            <person name="Xu X."/>
            <person name="Weber T."/>
            <person name="Kovacs A.T."/>
        </authorList>
    </citation>
    <scope>NUCLEOTIDE SEQUENCE</scope>
    <source>
        <strain evidence="1">D8_B_37</strain>
    </source>
</reference>
<dbReference type="AlphaFoldDB" id="A0AAW7I9A3"/>
<dbReference type="EMBL" id="JAUCEY010000008">
    <property type="protein sequence ID" value="MDM5451879.1"/>
    <property type="molecule type" value="Genomic_DNA"/>
</dbReference>
<comment type="caution">
    <text evidence="1">The sequence shown here is derived from an EMBL/GenBank/DDBJ whole genome shotgun (WGS) entry which is preliminary data.</text>
</comment>
<dbReference type="Proteomes" id="UP001234602">
    <property type="component" value="Unassembled WGS sequence"/>
</dbReference>
<gene>
    <name evidence="1" type="ORF">QUF89_06630</name>
</gene>
<dbReference type="RefSeq" id="WP_289319562.1">
    <property type="nucleotide sequence ID" value="NZ_JAUCEY010000008.1"/>
</dbReference>
<accession>A0AAW7I9A3</accession>
<proteinExistence type="predicted"/>
<evidence type="ECO:0000313" key="1">
    <source>
        <dbReference type="EMBL" id="MDM5451879.1"/>
    </source>
</evidence>
<evidence type="ECO:0000313" key="2">
    <source>
        <dbReference type="Proteomes" id="UP001234602"/>
    </source>
</evidence>
<organism evidence="1 2">
    <name type="scientific">Peribacillus simplex</name>
    <dbReference type="NCBI Taxonomy" id="1478"/>
    <lineage>
        <taxon>Bacteria</taxon>
        <taxon>Bacillati</taxon>
        <taxon>Bacillota</taxon>
        <taxon>Bacilli</taxon>
        <taxon>Bacillales</taxon>
        <taxon>Bacillaceae</taxon>
        <taxon>Peribacillus</taxon>
    </lineage>
</organism>
<protein>
    <submittedName>
        <fullName evidence="1">Uncharacterized protein</fullName>
    </submittedName>
</protein>